<gene>
    <name evidence="1" type="ORF">N011_01650</name>
</gene>
<reference evidence="1" key="2">
    <citation type="submission" date="2024-07" db="EMBL/GenBank/DDBJ databases">
        <title>A complete genome sequence for Pseudomonas syringae CC1417.</title>
        <authorList>
            <person name="Baltrus D.A."/>
        </authorList>
    </citation>
    <scope>NUCLEOTIDE SEQUENCE</scope>
    <source>
        <strain evidence="1">CC1417</strain>
    </source>
</reference>
<accession>A0AAU8LHZ1</accession>
<dbReference type="AlphaFoldDB" id="A0AAU8LHZ1"/>
<sequence length="159" mass="18138">MTNDSQRAQWMKSVSQETGVIIISNANLSARLIECLSRELSDWPQVAWLMIRQSATLEDEWLDAENRLFDAHRVSECEISQLLGAIPKTCYLLDVEASHPAHLAWLGSVCGHKMHFLELIRPEEQMPSSNSPQAQVEEILAAARFLMRCYLQEHYLSPD</sequence>
<reference evidence="1" key="1">
    <citation type="journal article" date="2014" name="Genome Announc.">
        <title>Draft Genome Sequences of a Phylogenetically Diverse Suite of Pseudomonas syringae Strains from Multiple Source Populations.</title>
        <authorList>
            <person name="Baltrus D.A."/>
            <person name="Yourstone S."/>
            <person name="Lind A."/>
            <person name="Guilbaud C."/>
            <person name="Sands D.C."/>
            <person name="Jones C.D."/>
            <person name="Morris C.E."/>
            <person name="Dangl J.L."/>
        </authorList>
    </citation>
    <scope>NUCLEOTIDE SEQUENCE</scope>
    <source>
        <strain evidence="1">CC1417</strain>
    </source>
</reference>
<dbReference type="RefSeq" id="WP_024688781.1">
    <property type="nucleotide sequence ID" value="NZ_CP159362.1"/>
</dbReference>
<proteinExistence type="predicted"/>
<dbReference type="EMBL" id="CP159362">
    <property type="protein sequence ID" value="XCN68029.1"/>
    <property type="molecule type" value="Genomic_DNA"/>
</dbReference>
<evidence type="ECO:0000313" key="1">
    <source>
        <dbReference type="EMBL" id="XCN68029.1"/>
    </source>
</evidence>
<organism evidence="1">
    <name type="scientific">Pseudomonas syringae CC1417</name>
    <dbReference type="NCBI Taxonomy" id="1357272"/>
    <lineage>
        <taxon>Bacteria</taxon>
        <taxon>Pseudomonadati</taxon>
        <taxon>Pseudomonadota</taxon>
        <taxon>Gammaproteobacteria</taxon>
        <taxon>Pseudomonadales</taxon>
        <taxon>Pseudomonadaceae</taxon>
        <taxon>Pseudomonas</taxon>
        <taxon>Pseudomonas syringae</taxon>
    </lineage>
</organism>
<name>A0AAU8LHZ1_PSESX</name>
<protein>
    <submittedName>
        <fullName evidence="1">Transketolase</fullName>
    </submittedName>
</protein>